<evidence type="ECO:0000256" key="1">
    <source>
        <dbReference type="SAM" id="MobiDB-lite"/>
    </source>
</evidence>
<dbReference type="EMBL" id="VTPC01002029">
    <property type="protein sequence ID" value="KAF2900718.1"/>
    <property type="molecule type" value="Genomic_DNA"/>
</dbReference>
<evidence type="ECO:0000259" key="2">
    <source>
        <dbReference type="Pfam" id="PF09409"/>
    </source>
</evidence>
<feature type="domain" description="PUB" evidence="2">
    <location>
        <begin position="20"/>
        <end position="96"/>
    </location>
</feature>
<dbReference type="Pfam" id="PF09409">
    <property type="entry name" value="PUB"/>
    <property type="match status" value="1"/>
</dbReference>
<feature type="region of interest" description="Disordered" evidence="1">
    <location>
        <begin position="131"/>
        <end position="160"/>
    </location>
</feature>
<organism evidence="3 4">
    <name type="scientific">Ignelater luminosus</name>
    <name type="common">Cucubano</name>
    <name type="synonym">Pyrophorus luminosus</name>
    <dbReference type="NCBI Taxonomy" id="2038154"/>
    <lineage>
        <taxon>Eukaryota</taxon>
        <taxon>Metazoa</taxon>
        <taxon>Ecdysozoa</taxon>
        <taxon>Arthropoda</taxon>
        <taxon>Hexapoda</taxon>
        <taxon>Insecta</taxon>
        <taxon>Pterygota</taxon>
        <taxon>Neoptera</taxon>
        <taxon>Endopterygota</taxon>
        <taxon>Coleoptera</taxon>
        <taxon>Polyphaga</taxon>
        <taxon>Elateriformia</taxon>
        <taxon>Elateroidea</taxon>
        <taxon>Elateridae</taxon>
        <taxon>Agrypninae</taxon>
        <taxon>Pyrophorini</taxon>
        <taxon>Ignelater</taxon>
    </lineage>
</organism>
<name>A0A8K0GK30_IGNLU</name>
<dbReference type="InterPro" id="IPR036339">
    <property type="entry name" value="PUB-like_dom_sf"/>
</dbReference>
<comment type="caution">
    <text evidence="3">The sequence shown here is derived from an EMBL/GenBank/DDBJ whole genome shotgun (WGS) entry which is preliminary data.</text>
</comment>
<dbReference type="SUPFAM" id="SSF143503">
    <property type="entry name" value="PUG domain-like"/>
    <property type="match status" value="1"/>
</dbReference>
<feature type="compositionally biased region" description="Acidic residues" evidence="1">
    <location>
        <begin position="144"/>
        <end position="155"/>
    </location>
</feature>
<dbReference type="AlphaFoldDB" id="A0A8K0GK30"/>
<protein>
    <recommendedName>
        <fullName evidence="2">PUB domain-containing protein</fullName>
    </recommendedName>
</protein>
<sequence length="177" mass="19736">MNVKMSTIKSIILKLQTNSKEVFDEVTRLLIKIADNILREPTNLKIRRLQRNNVTISKKILGINGGLDCLLVMGFEEKETYLVLPPSACLRTLQVVRDEILSYLKESKQDVEPNVFLGLIEDPSSENSFVSNHASNVDPISSDDSSDSTESENETETSNVSHGAIPKILVGIVYFIL</sequence>
<evidence type="ECO:0000313" key="3">
    <source>
        <dbReference type="EMBL" id="KAF2900718.1"/>
    </source>
</evidence>
<reference evidence="3" key="1">
    <citation type="submission" date="2019-08" db="EMBL/GenBank/DDBJ databases">
        <title>The genome of the North American firefly Photinus pyralis.</title>
        <authorList>
            <consortium name="Photinus pyralis genome working group"/>
            <person name="Fallon T.R."/>
            <person name="Sander Lower S.E."/>
            <person name="Weng J.-K."/>
        </authorList>
    </citation>
    <scope>NUCLEOTIDE SEQUENCE</scope>
    <source>
        <strain evidence="3">TRF0915ILg1</strain>
        <tissue evidence="3">Whole body</tissue>
    </source>
</reference>
<gene>
    <name evidence="3" type="ORF">ILUMI_05459</name>
</gene>
<dbReference type="SMART" id="SM00580">
    <property type="entry name" value="PUG"/>
    <property type="match status" value="1"/>
</dbReference>
<dbReference type="Gene3D" id="1.20.58.2190">
    <property type="match status" value="1"/>
</dbReference>
<dbReference type="InterPro" id="IPR018997">
    <property type="entry name" value="PUB_domain"/>
</dbReference>
<dbReference type="Proteomes" id="UP000801492">
    <property type="component" value="Unassembled WGS sequence"/>
</dbReference>
<accession>A0A8K0GK30</accession>
<evidence type="ECO:0000313" key="4">
    <source>
        <dbReference type="Proteomes" id="UP000801492"/>
    </source>
</evidence>
<proteinExistence type="predicted"/>
<dbReference type="OrthoDB" id="49605at2759"/>
<keyword evidence="4" id="KW-1185">Reference proteome</keyword>